<feature type="domain" description="Trimeric autotransporter adhesin YadA-like head" evidence="13">
    <location>
        <begin position="177"/>
        <end position="197"/>
    </location>
</feature>
<organism evidence="15 16">
    <name type="scientific">Dyella humi</name>
    <dbReference type="NCBI Taxonomy" id="1770547"/>
    <lineage>
        <taxon>Bacteria</taxon>
        <taxon>Pseudomonadati</taxon>
        <taxon>Pseudomonadota</taxon>
        <taxon>Gammaproteobacteria</taxon>
        <taxon>Lysobacterales</taxon>
        <taxon>Rhodanobacteraceae</taxon>
        <taxon>Dyella</taxon>
    </lineage>
</organism>
<feature type="compositionally biased region" description="Low complexity" evidence="11">
    <location>
        <begin position="10"/>
        <end position="23"/>
    </location>
</feature>
<evidence type="ECO:0000259" key="13">
    <source>
        <dbReference type="Pfam" id="PF05658"/>
    </source>
</evidence>
<evidence type="ECO:0000256" key="3">
    <source>
        <dbReference type="ARBA" id="ARBA00005848"/>
    </source>
</evidence>
<feature type="region of interest" description="Disordered" evidence="11">
    <location>
        <begin position="1"/>
        <end position="27"/>
    </location>
</feature>
<comment type="similarity">
    <text evidence="3">Belongs to the autotransporter-2 (AT-2) (TC 1.B.40) family.</text>
</comment>
<evidence type="ECO:0000313" key="16">
    <source>
        <dbReference type="Proteomes" id="UP001620409"/>
    </source>
</evidence>
<evidence type="ECO:0000259" key="14">
    <source>
        <dbReference type="Pfam" id="PF05662"/>
    </source>
</evidence>
<evidence type="ECO:0000313" key="15">
    <source>
        <dbReference type="EMBL" id="MFK2853783.1"/>
    </source>
</evidence>
<dbReference type="CDD" id="cd12820">
    <property type="entry name" value="LbR_YadA-like"/>
    <property type="match status" value="1"/>
</dbReference>
<dbReference type="InterPro" id="IPR008640">
    <property type="entry name" value="Adhesin_Head_dom"/>
</dbReference>
<evidence type="ECO:0000256" key="2">
    <source>
        <dbReference type="ARBA" id="ARBA00004442"/>
    </source>
</evidence>
<evidence type="ECO:0000256" key="4">
    <source>
        <dbReference type="ARBA" id="ARBA00022448"/>
    </source>
</evidence>
<keyword evidence="6" id="KW-0812">Transmembrane</keyword>
<dbReference type="Gene3D" id="3.30.1300.30">
    <property type="entry name" value="GSPII I/J protein-like"/>
    <property type="match status" value="1"/>
</dbReference>
<feature type="domain" description="Trimeric autotransporter adhesin YadA-like C-terminal membrane anchor" evidence="12">
    <location>
        <begin position="566"/>
        <end position="623"/>
    </location>
</feature>
<keyword evidence="9" id="KW-0472">Membrane</keyword>
<keyword evidence="7" id="KW-0732">Signal</keyword>
<dbReference type="InterPro" id="IPR005594">
    <property type="entry name" value="YadA_C"/>
</dbReference>
<feature type="domain" description="Trimeric autotransporter adhesin YadA-like stalk" evidence="14">
    <location>
        <begin position="294"/>
        <end position="325"/>
    </location>
</feature>
<dbReference type="SUPFAM" id="SSF101967">
    <property type="entry name" value="Adhesin YadA, collagen-binding domain"/>
    <property type="match status" value="2"/>
</dbReference>
<evidence type="ECO:0000256" key="6">
    <source>
        <dbReference type="ARBA" id="ARBA00022692"/>
    </source>
</evidence>
<dbReference type="InterPro" id="IPR045584">
    <property type="entry name" value="Pilin-like"/>
</dbReference>
<feature type="domain" description="Trimeric autotransporter adhesin YadA-like head" evidence="13">
    <location>
        <begin position="216"/>
        <end position="244"/>
    </location>
</feature>
<dbReference type="Pfam" id="PF03895">
    <property type="entry name" value="YadA_anchor"/>
    <property type="match status" value="1"/>
</dbReference>
<dbReference type="InterPro" id="IPR011049">
    <property type="entry name" value="Serralysin-like_metalloprot_C"/>
</dbReference>
<dbReference type="Gene3D" id="1.20.5.170">
    <property type="match status" value="1"/>
</dbReference>
<evidence type="ECO:0000256" key="8">
    <source>
        <dbReference type="ARBA" id="ARBA00022927"/>
    </source>
</evidence>
<keyword evidence="5" id="KW-1134">Transmembrane beta strand</keyword>
<dbReference type="InterPro" id="IPR008635">
    <property type="entry name" value="Coiled_stalk_dom"/>
</dbReference>
<dbReference type="Gene3D" id="2.150.10.10">
    <property type="entry name" value="Serralysin-like metalloprotease, C-terminal"/>
    <property type="match status" value="3"/>
</dbReference>
<reference evidence="15 16" key="1">
    <citation type="submission" date="2020-10" db="EMBL/GenBank/DDBJ databases">
        <title>Phylogeny of dyella-like bacteria.</title>
        <authorList>
            <person name="Fu J."/>
        </authorList>
    </citation>
    <scope>NUCLEOTIDE SEQUENCE [LARGE SCALE GENOMIC DNA]</scope>
    <source>
        <strain evidence="15 16">DHG40</strain>
    </source>
</reference>
<evidence type="ECO:0000256" key="7">
    <source>
        <dbReference type="ARBA" id="ARBA00022729"/>
    </source>
</evidence>
<name>A0ABW8IG67_9GAMM</name>
<dbReference type="Pfam" id="PF05658">
    <property type="entry name" value="YadA_head"/>
    <property type="match status" value="3"/>
</dbReference>
<protein>
    <submittedName>
        <fullName evidence="15">YadA-like family protein</fullName>
    </submittedName>
</protein>
<evidence type="ECO:0000259" key="12">
    <source>
        <dbReference type="Pfam" id="PF03895"/>
    </source>
</evidence>
<dbReference type="RefSeq" id="WP_380017312.1">
    <property type="nucleotide sequence ID" value="NZ_JADIKI010000021.1"/>
</dbReference>
<dbReference type="Proteomes" id="UP001620409">
    <property type="component" value="Unassembled WGS sequence"/>
</dbReference>
<feature type="domain" description="Trimeric autotransporter adhesin YadA-like stalk" evidence="14">
    <location>
        <begin position="392"/>
        <end position="429"/>
    </location>
</feature>
<comment type="caution">
    <text evidence="15">The sequence shown here is derived from an EMBL/GenBank/DDBJ whole genome shotgun (WGS) entry which is preliminary data.</text>
</comment>
<dbReference type="SUPFAM" id="SSF54523">
    <property type="entry name" value="Pili subunits"/>
    <property type="match status" value="1"/>
</dbReference>
<gene>
    <name evidence="15" type="ORF">ISP18_04190</name>
</gene>
<proteinExistence type="inferred from homology"/>
<accession>A0ABW8IG67</accession>
<comment type="subcellular location">
    <subcellularLocation>
        <location evidence="2">Cell outer membrane</location>
    </subcellularLocation>
    <subcellularLocation>
        <location evidence="1">Cell surface</location>
    </subcellularLocation>
</comment>
<evidence type="ECO:0000256" key="9">
    <source>
        <dbReference type="ARBA" id="ARBA00023136"/>
    </source>
</evidence>
<keyword evidence="16" id="KW-1185">Reference proteome</keyword>
<evidence type="ECO:0000256" key="5">
    <source>
        <dbReference type="ARBA" id="ARBA00022452"/>
    </source>
</evidence>
<evidence type="ECO:0000256" key="10">
    <source>
        <dbReference type="ARBA" id="ARBA00023237"/>
    </source>
</evidence>
<evidence type="ECO:0000256" key="1">
    <source>
        <dbReference type="ARBA" id="ARBA00004241"/>
    </source>
</evidence>
<sequence length="623" mass="61284">MNVRNRDIQNTATNTSAAPTNTTQKRTKGTVVRRLIALALAEAIMGTAIASGVDVTDTPVAASYDTTTDADVESKETSTDAPSYAANQFTSTAASRNAGSIGVMDVTDPLIAIEGARNNNLASVNGADPTLTTALAMGSSSIASGGDTVAFGLQAVALSDNSVALGSNTSTGAGTPYSVAVGADAQTTGTQAIALGSHVQANADNALAVGNNNTWALGQSSVAIGNGAKVRSGAVNSIAMGTSANVANNVSNALALGANTSVTAGSNGGVALGAGSVASRGNALSIGAAGAERQIINVAAGTQLTDAVNVSQLKGVTDALGGGAGIAPDGSITQPTYIVQGNRYSTVEQAIQAATQSGTTDPNAVRYDLNSDGSVNYGSVTLGGPAAAPVVLTNVADGKNQYDAVNYGQLSDLQGQVTNLNQSVTNIGDRVTNIENNGGGGGDGGGNGGQWNYDAQGNKITNVGDGAVNAGSKDAVNGSQLAATAQSTADALGGGSTVNADGTITTPTYTVGGQQVRGVEGAVNQLDRRIDGMQGQIDGLQGQLNNTARGAYSGIAAATALTMIPGVDVGKTLSVGAGVANYKGYTAAALGGEARVSENWKVRAGVGLSSSGNTVGVGASFQW</sequence>
<evidence type="ECO:0000256" key="11">
    <source>
        <dbReference type="SAM" id="MobiDB-lite"/>
    </source>
</evidence>
<dbReference type="EMBL" id="JADIKI010000021">
    <property type="protein sequence ID" value="MFK2853783.1"/>
    <property type="molecule type" value="Genomic_DNA"/>
</dbReference>
<keyword evidence="8" id="KW-0653">Protein transport</keyword>
<feature type="domain" description="Trimeric autotransporter adhesin YadA-like head" evidence="13">
    <location>
        <begin position="143"/>
        <end position="169"/>
    </location>
</feature>
<dbReference type="Pfam" id="PF05662">
    <property type="entry name" value="YadA_stalk"/>
    <property type="match status" value="3"/>
</dbReference>
<keyword evidence="10" id="KW-0998">Cell outer membrane</keyword>
<keyword evidence="4" id="KW-0813">Transport</keyword>
<feature type="domain" description="Trimeric autotransporter adhesin YadA-like stalk" evidence="14">
    <location>
        <begin position="459"/>
        <end position="502"/>
    </location>
</feature>